<dbReference type="EMBL" id="JAUEPS010000036">
    <property type="protein sequence ID" value="KAK0450334.1"/>
    <property type="molecule type" value="Genomic_DNA"/>
</dbReference>
<evidence type="ECO:0000313" key="2">
    <source>
        <dbReference type="Proteomes" id="UP001175211"/>
    </source>
</evidence>
<feature type="non-terminal residue" evidence="1">
    <location>
        <position position="1"/>
    </location>
</feature>
<dbReference type="RefSeq" id="XP_060327205.1">
    <property type="nucleotide sequence ID" value="XM_060466504.1"/>
</dbReference>
<sequence>IWEISRFISQPTSDGGRTRVPDLTVKAAGQHPKRIRDNKEKGSIFQAAFFPPKPTTSAVPSNIQYPPPAWEFQLITDGQIERAFRHMKPLKATKSGTVPNCVLNHCADLLAPHIGPVYRATFTLEEYPDMFSETNTIILRKPGKPDYEDPNAYRPIILSNGWGRGLHATMNQDLVGWCEYKGILPDRHFG</sequence>
<evidence type="ECO:0000313" key="1">
    <source>
        <dbReference type="EMBL" id="KAK0450334.1"/>
    </source>
</evidence>
<dbReference type="GeneID" id="85350052"/>
<gene>
    <name evidence="1" type="ORF">EV420DRAFT_1225245</name>
</gene>
<dbReference type="AlphaFoldDB" id="A0AA39MY37"/>
<comment type="caution">
    <text evidence="1">The sequence shown here is derived from an EMBL/GenBank/DDBJ whole genome shotgun (WGS) entry which is preliminary data.</text>
</comment>
<dbReference type="Proteomes" id="UP001175211">
    <property type="component" value="Unassembled WGS sequence"/>
</dbReference>
<organism evidence="1 2">
    <name type="scientific">Armillaria tabescens</name>
    <name type="common">Ringless honey mushroom</name>
    <name type="synonym">Agaricus tabescens</name>
    <dbReference type="NCBI Taxonomy" id="1929756"/>
    <lineage>
        <taxon>Eukaryota</taxon>
        <taxon>Fungi</taxon>
        <taxon>Dikarya</taxon>
        <taxon>Basidiomycota</taxon>
        <taxon>Agaricomycotina</taxon>
        <taxon>Agaricomycetes</taxon>
        <taxon>Agaricomycetidae</taxon>
        <taxon>Agaricales</taxon>
        <taxon>Marasmiineae</taxon>
        <taxon>Physalacriaceae</taxon>
        <taxon>Desarmillaria</taxon>
    </lineage>
</organism>
<keyword evidence="2" id="KW-1185">Reference proteome</keyword>
<reference evidence="1" key="1">
    <citation type="submission" date="2023-06" db="EMBL/GenBank/DDBJ databases">
        <authorList>
            <consortium name="Lawrence Berkeley National Laboratory"/>
            <person name="Ahrendt S."/>
            <person name="Sahu N."/>
            <person name="Indic B."/>
            <person name="Wong-Bajracharya J."/>
            <person name="Merenyi Z."/>
            <person name="Ke H.-M."/>
            <person name="Monk M."/>
            <person name="Kocsube S."/>
            <person name="Drula E."/>
            <person name="Lipzen A."/>
            <person name="Balint B."/>
            <person name="Henrissat B."/>
            <person name="Andreopoulos B."/>
            <person name="Martin F.M."/>
            <person name="Harder C.B."/>
            <person name="Rigling D."/>
            <person name="Ford K.L."/>
            <person name="Foster G.D."/>
            <person name="Pangilinan J."/>
            <person name="Papanicolaou A."/>
            <person name="Barry K."/>
            <person name="LaButti K."/>
            <person name="Viragh M."/>
            <person name="Koriabine M."/>
            <person name="Yan M."/>
            <person name="Riley R."/>
            <person name="Champramary S."/>
            <person name="Plett K.L."/>
            <person name="Tsai I.J."/>
            <person name="Slot J."/>
            <person name="Sipos G."/>
            <person name="Plett J."/>
            <person name="Nagy L.G."/>
            <person name="Grigoriev I.V."/>
        </authorList>
    </citation>
    <scope>NUCLEOTIDE SEQUENCE</scope>
    <source>
        <strain evidence="1">CCBAS 213</strain>
    </source>
</reference>
<proteinExistence type="predicted"/>
<feature type="non-terminal residue" evidence="1">
    <location>
        <position position="190"/>
    </location>
</feature>
<protein>
    <submittedName>
        <fullName evidence="1">Uncharacterized protein</fullName>
    </submittedName>
</protein>
<accession>A0AA39MY37</accession>
<name>A0AA39MY37_ARMTA</name>